<dbReference type="PRINTS" id="PR00455">
    <property type="entry name" value="HTHTETR"/>
</dbReference>
<dbReference type="EMBL" id="NMUL01000010">
    <property type="protein sequence ID" value="OXM68561.1"/>
    <property type="molecule type" value="Genomic_DNA"/>
</dbReference>
<dbReference type="Proteomes" id="UP000215199">
    <property type="component" value="Unassembled WGS sequence"/>
</dbReference>
<evidence type="ECO:0000256" key="2">
    <source>
        <dbReference type="ARBA" id="ARBA00023125"/>
    </source>
</evidence>
<evidence type="ECO:0000256" key="3">
    <source>
        <dbReference type="ARBA" id="ARBA00023163"/>
    </source>
</evidence>
<dbReference type="AlphaFoldDB" id="A0A229TC97"/>
<keyword evidence="2 4" id="KW-0238">DNA-binding</keyword>
<keyword evidence="1" id="KW-0805">Transcription regulation</keyword>
<evidence type="ECO:0000256" key="4">
    <source>
        <dbReference type="PROSITE-ProRule" id="PRU00335"/>
    </source>
</evidence>
<dbReference type="Pfam" id="PF00440">
    <property type="entry name" value="TetR_N"/>
    <property type="match status" value="1"/>
</dbReference>
<name>A0A229TC97_9PSEU</name>
<dbReference type="GO" id="GO:0003700">
    <property type="term" value="F:DNA-binding transcription factor activity"/>
    <property type="evidence" value="ECO:0007669"/>
    <property type="project" value="TreeGrafter"/>
</dbReference>
<dbReference type="InterPro" id="IPR009057">
    <property type="entry name" value="Homeodomain-like_sf"/>
</dbReference>
<evidence type="ECO:0000313" key="7">
    <source>
        <dbReference type="EMBL" id="OXM68561.1"/>
    </source>
</evidence>
<accession>A0A229TC97</accession>
<keyword evidence="3" id="KW-0804">Transcription</keyword>
<evidence type="ECO:0000256" key="5">
    <source>
        <dbReference type="SAM" id="MobiDB-lite"/>
    </source>
</evidence>
<dbReference type="InterPro" id="IPR001647">
    <property type="entry name" value="HTH_TetR"/>
</dbReference>
<keyword evidence="8" id="KW-1185">Reference proteome</keyword>
<dbReference type="SUPFAM" id="SSF46689">
    <property type="entry name" value="Homeodomain-like"/>
    <property type="match status" value="1"/>
</dbReference>
<dbReference type="Gene3D" id="1.10.357.10">
    <property type="entry name" value="Tetracycline Repressor, domain 2"/>
    <property type="match status" value="1"/>
</dbReference>
<proteinExistence type="predicted"/>
<dbReference type="InterPro" id="IPR036271">
    <property type="entry name" value="Tet_transcr_reg_TetR-rel_C_sf"/>
</dbReference>
<dbReference type="InterPro" id="IPR050109">
    <property type="entry name" value="HTH-type_TetR-like_transc_reg"/>
</dbReference>
<dbReference type="SUPFAM" id="SSF48498">
    <property type="entry name" value="Tetracyclin repressor-like, C-terminal domain"/>
    <property type="match status" value="1"/>
</dbReference>
<evidence type="ECO:0000313" key="8">
    <source>
        <dbReference type="Proteomes" id="UP000215199"/>
    </source>
</evidence>
<evidence type="ECO:0000259" key="6">
    <source>
        <dbReference type="PROSITE" id="PS50977"/>
    </source>
</evidence>
<protein>
    <submittedName>
        <fullName evidence="7">TetR family transcriptional regulator</fullName>
    </submittedName>
</protein>
<dbReference type="GO" id="GO:0000976">
    <property type="term" value="F:transcription cis-regulatory region binding"/>
    <property type="evidence" value="ECO:0007669"/>
    <property type="project" value="TreeGrafter"/>
</dbReference>
<gene>
    <name evidence="7" type="ORF">CF165_13495</name>
</gene>
<sequence length="281" mass="30825">MLARGPADPFGDGHGADLRAVACHAAHLRPYLVTAICNRYRSMYSNMTPVKASRNYDSSRRRVQAQQNRDAILEAARGLFLADGYAATKISTIAAQAGVSVETVYKAFGNKPGLVQAIADAALAGPDLVPTVRRSDEMGAQETDPYAIVRRWAKFASEVFPRFAPVVLLIRAAAASSPEMTALLTRLDTERRDRMDHQARLLHDRGYLRPDVDVAQAGDVMWAYTDPALYELLVLRQTWPLERFRDFLATALTAALLPPADPAQTEAGQRAHAPVGHLHKP</sequence>
<feature type="DNA-binding region" description="H-T-H motif" evidence="4">
    <location>
        <begin position="89"/>
        <end position="108"/>
    </location>
</feature>
<dbReference type="PANTHER" id="PTHR30055:SF234">
    <property type="entry name" value="HTH-TYPE TRANSCRIPTIONAL REGULATOR BETI"/>
    <property type="match status" value="1"/>
</dbReference>
<comment type="caution">
    <text evidence="7">The sequence shown here is derived from an EMBL/GenBank/DDBJ whole genome shotgun (WGS) entry which is preliminary data.</text>
</comment>
<dbReference type="PANTHER" id="PTHR30055">
    <property type="entry name" value="HTH-TYPE TRANSCRIPTIONAL REGULATOR RUTR"/>
    <property type="match status" value="1"/>
</dbReference>
<organism evidence="7 8">
    <name type="scientific">Amycolatopsis vastitatis</name>
    <dbReference type="NCBI Taxonomy" id="1905142"/>
    <lineage>
        <taxon>Bacteria</taxon>
        <taxon>Bacillati</taxon>
        <taxon>Actinomycetota</taxon>
        <taxon>Actinomycetes</taxon>
        <taxon>Pseudonocardiales</taxon>
        <taxon>Pseudonocardiaceae</taxon>
        <taxon>Amycolatopsis</taxon>
    </lineage>
</organism>
<feature type="region of interest" description="Disordered" evidence="5">
    <location>
        <begin position="262"/>
        <end position="281"/>
    </location>
</feature>
<reference evidence="8" key="1">
    <citation type="submission" date="2017-07" db="EMBL/GenBank/DDBJ databases">
        <title>Comparative genome mining reveals phylogenetic distribution patterns of secondary metabolites in Amycolatopsis.</title>
        <authorList>
            <person name="Adamek M."/>
            <person name="Alanjary M."/>
            <person name="Sales-Ortells H."/>
            <person name="Goodfellow M."/>
            <person name="Bull A.T."/>
            <person name="Kalinowski J."/>
            <person name="Ziemert N."/>
        </authorList>
    </citation>
    <scope>NUCLEOTIDE SEQUENCE [LARGE SCALE GENOMIC DNA]</scope>
    <source>
        <strain evidence="8">H5</strain>
    </source>
</reference>
<feature type="domain" description="HTH tetR-type" evidence="6">
    <location>
        <begin position="66"/>
        <end position="126"/>
    </location>
</feature>
<evidence type="ECO:0000256" key="1">
    <source>
        <dbReference type="ARBA" id="ARBA00023015"/>
    </source>
</evidence>
<dbReference type="PROSITE" id="PS50977">
    <property type="entry name" value="HTH_TETR_2"/>
    <property type="match status" value="1"/>
</dbReference>